<name>A0ABT1ATX3_9FLAO</name>
<accession>A0ABT1ATX3</accession>
<feature type="signal peptide" evidence="1">
    <location>
        <begin position="1"/>
        <end position="21"/>
    </location>
</feature>
<dbReference type="Proteomes" id="UP001206312">
    <property type="component" value="Unassembled WGS sequence"/>
</dbReference>
<dbReference type="RefSeq" id="WP_252739740.1">
    <property type="nucleotide sequence ID" value="NZ_JAMXIB010000001.1"/>
</dbReference>
<protein>
    <recommendedName>
        <fullName evidence="4">Glycine zipper family protein</fullName>
    </recommendedName>
</protein>
<proteinExistence type="predicted"/>
<keyword evidence="3" id="KW-1185">Reference proteome</keyword>
<feature type="chain" id="PRO_5045366558" description="Glycine zipper family protein" evidence="1">
    <location>
        <begin position="22"/>
        <end position="165"/>
    </location>
</feature>
<reference evidence="2 3" key="1">
    <citation type="submission" date="2022-06" db="EMBL/GenBank/DDBJ databases">
        <authorList>
            <person name="Xuan X."/>
        </authorList>
    </citation>
    <scope>NUCLEOTIDE SEQUENCE [LARGE SCALE GENOMIC DNA]</scope>
    <source>
        <strain evidence="2 3">2V75</strain>
    </source>
</reference>
<organism evidence="2 3">
    <name type="scientific">Robiginitalea marina</name>
    <dbReference type="NCBI Taxonomy" id="2954105"/>
    <lineage>
        <taxon>Bacteria</taxon>
        <taxon>Pseudomonadati</taxon>
        <taxon>Bacteroidota</taxon>
        <taxon>Flavobacteriia</taxon>
        <taxon>Flavobacteriales</taxon>
        <taxon>Flavobacteriaceae</taxon>
        <taxon>Robiginitalea</taxon>
    </lineage>
</organism>
<sequence>MKTLRPLCLLLFIFTLTAVDAQRVRTYKVWVTLLDKTNIRGTLYAANQDLFVILGEDLAKLGFSPESLQEIKVRRRGKVGKGAWIGALSGAVIGGTAGLAGGDVGFIDAEAIGAGYAILGATIGVLTGMAISSGKEVYIINGDRNVYKSLLPELQQYAPEKVSKP</sequence>
<evidence type="ECO:0000313" key="3">
    <source>
        <dbReference type="Proteomes" id="UP001206312"/>
    </source>
</evidence>
<evidence type="ECO:0008006" key="4">
    <source>
        <dbReference type="Google" id="ProtNLM"/>
    </source>
</evidence>
<evidence type="ECO:0000256" key="1">
    <source>
        <dbReference type="SAM" id="SignalP"/>
    </source>
</evidence>
<keyword evidence="1" id="KW-0732">Signal</keyword>
<evidence type="ECO:0000313" key="2">
    <source>
        <dbReference type="EMBL" id="MCO5723362.1"/>
    </source>
</evidence>
<comment type="caution">
    <text evidence="2">The sequence shown here is derived from an EMBL/GenBank/DDBJ whole genome shotgun (WGS) entry which is preliminary data.</text>
</comment>
<gene>
    <name evidence="2" type="ORF">NG653_00740</name>
</gene>
<dbReference type="EMBL" id="JAMXIB010000001">
    <property type="protein sequence ID" value="MCO5723362.1"/>
    <property type="molecule type" value="Genomic_DNA"/>
</dbReference>